<evidence type="ECO:0000256" key="5">
    <source>
        <dbReference type="PIRNR" id="PIRNR038994"/>
    </source>
</evidence>
<feature type="binding site" evidence="8">
    <location>
        <position position="214"/>
    </location>
    <ligand>
        <name>Zn(2+)</name>
        <dbReference type="ChEBI" id="CHEBI:29105"/>
    </ligand>
</feature>
<evidence type="ECO:0000256" key="1">
    <source>
        <dbReference type="ARBA" id="ARBA00010716"/>
    </source>
</evidence>
<gene>
    <name evidence="10" type="primary">nagA</name>
    <name evidence="10" type="ORF">H9928_11570</name>
</gene>
<dbReference type="AlphaFoldDB" id="A0A948X918"/>
<dbReference type="Proteomes" id="UP000784286">
    <property type="component" value="Unassembled WGS sequence"/>
</dbReference>
<dbReference type="NCBIfam" id="TIGR00221">
    <property type="entry name" value="nagA"/>
    <property type="match status" value="1"/>
</dbReference>
<feature type="domain" description="Amidohydrolase-related" evidence="9">
    <location>
        <begin position="51"/>
        <end position="381"/>
    </location>
</feature>
<dbReference type="GO" id="GO:0046872">
    <property type="term" value="F:metal ion binding"/>
    <property type="evidence" value="ECO:0007669"/>
    <property type="project" value="UniProtKB-KW"/>
</dbReference>
<feature type="binding site" evidence="8">
    <location>
        <position position="193"/>
    </location>
    <ligand>
        <name>Zn(2+)</name>
        <dbReference type="ChEBI" id="CHEBI:29105"/>
    </ligand>
</feature>
<evidence type="ECO:0000256" key="3">
    <source>
        <dbReference type="ARBA" id="ARBA00022801"/>
    </source>
</evidence>
<keyword evidence="2 8" id="KW-0479">Metal-binding</keyword>
<organism evidence="10 11">
    <name type="scientific">Candidatus Phocaeicola excrementipullorum</name>
    <dbReference type="NCBI Taxonomy" id="2838731"/>
    <lineage>
        <taxon>Bacteria</taxon>
        <taxon>Pseudomonadati</taxon>
        <taxon>Bacteroidota</taxon>
        <taxon>Bacteroidia</taxon>
        <taxon>Bacteroidales</taxon>
        <taxon>Bacteroidaceae</taxon>
        <taxon>Phocaeicola</taxon>
    </lineage>
</organism>
<dbReference type="FunFam" id="3.20.20.140:FF:000004">
    <property type="entry name" value="N-acetylglucosamine-6-phosphate deacetylase"/>
    <property type="match status" value="1"/>
</dbReference>
<dbReference type="Gene3D" id="2.30.40.10">
    <property type="entry name" value="Urease, subunit C, domain 1"/>
    <property type="match status" value="1"/>
</dbReference>
<feature type="binding site" evidence="7">
    <location>
        <position position="139"/>
    </location>
    <ligand>
        <name>substrate</name>
    </ligand>
</feature>
<dbReference type="InterPro" id="IPR011059">
    <property type="entry name" value="Metal-dep_hydrolase_composite"/>
</dbReference>
<reference evidence="10" key="1">
    <citation type="journal article" date="2021" name="PeerJ">
        <title>Extensive microbial diversity within the chicken gut microbiome revealed by metagenomics and culture.</title>
        <authorList>
            <person name="Gilroy R."/>
            <person name="Ravi A."/>
            <person name="Getino M."/>
            <person name="Pursley I."/>
            <person name="Horton D.L."/>
            <person name="Alikhan N.F."/>
            <person name="Baker D."/>
            <person name="Gharbi K."/>
            <person name="Hall N."/>
            <person name="Watson M."/>
            <person name="Adriaenssens E.M."/>
            <person name="Foster-Nyarko E."/>
            <person name="Jarju S."/>
            <person name="Secka A."/>
            <person name="Antonio M."/>
            <person name="Oren A."/>
            <person name="Chaudhuri R.R."/>
            <person name="La Ragione R."/>
            <person name="Hildebrand F."/>
            <person name="Pallen M.J."/>
        </authorList>
    </citation>
    <scope>NUCLEOTIDE SEQUENCE</scope>
    <source>
        <strain evidence="10">8470</strain>
    </source>
</reference>
<evidence type="ECO:0000313" key="10">
    <source>
        <dbReference type="EMBL" id="MBU3857158.1"/>
    </source>
</evidence>
<dbReference type="Pfam" id="PF01979">
    <property type="entry name" value="Amidohydro_1"/>
    <property type="match status" value="1"/>
</dbReference>
<dbReference type="SUPFAM" id="SSF51556">
    <property type="entry name" value="Metallo-dependent hydrolases"/>
    <property type="match status" value="1"/>
</dbReference>
<comment type="caution">
    <text evidence="10">The sequence shown here is derived from an EMBL/GenBank/DDBJ whole genome shotgun (WGS) entry which is preliminary data.</text>
</comment>
<dbReference type="InterPro" id="IPR006680">
    <property type="entry name" value="Amidohydro-rel"/>
</dbReference>
<accession>A0A948X918</accession>
<feature type="binding site" evidence="7">
    <location>
        <position position="253"/>
    </location>
    <ligand>
        <name>substrate</name>
    </ligand>
</feature>
<comment type="cofactor">
    <cofactor evidence="8">
        <name>a divalent metal cation</name>
        <dbReference type="ChEBI" id="CHEBI:60240"/>
    </cofactor>
    <text evidence="8">Binds 1 divalent metal cation per subunit.</text>
</comment>
<dbReference type="InterPro" id="IPR003764">
    <property type="entry name" value="GlcNAc_6-P_deAcase"/>
</dbReference>
<feature type="binding site" evidence="8">
    <location>
        <position position="128"/>
    </location>
    <ligand>
        <name>Zn(2+)</name>
        <dbReference type="ChEBI" id="CHEBI:29105"/>
    </ligand>
</feature>
<dbReference type="EC" id="3.5.1.25" evidence="10"/>
<comment type="similarity">
    <text evidence="1 5">Belongs to the metallo-dependent hydrolases superfamily. NagA family.</text>
</comment>
<evidence type="ECO:0000256" key="6">
    <source>
        <dbReference type="PIRSR" id="PIRSR038994-1"/>
    </source>
</evidence>
<dbReference type="PIRSF" id="PIRSF038994">
    <property type="entry name" value="NagA"/>
    <property type="match status" value="1"/>
</dbReference>
<feature type="binding site" evidence="7">
    <location>
        <position position="225"/>
    </location>
    <ligand>
        <name>substrate</name>
    </ligand>
</feature>
<proteinExistence type="inferred from homology"/>
<dbReference type="InterPro" id="IPR032466">
    <property type="entry name" value="Metal_Hydrolase"/>
</dbReference>
<keyword evidence="3 5" id="KW-0378">Hydrolase</keyword>
<feature type="binding site" evidence="7">
    <location>
        <begin position="217"/>
        <end position="218"/>
    </location>
    <ligand>
        <name>substrate</name>
    </ligand>
</feature>
<dbReference type="SUPFAM" id="SSF51338">
    <property type="entry name" value="Composite domain of metallo-dependent hydrolases"/>
    <property type="match status" value="1"/>
</dbReference>
<evidence type="ECO:0000313" key="11">
    <source>
        <dbReference type="Proteomes" id="UP000784286"/>
    </source>
</evidence>
<sequence>MLTQIINGHILTPQGWLKDGSVLINDGKILEVTNSDLAVIGAKVIDAKGMFIVPGFVSMHSHGGGGKDFTEATPEAFGTIVNAHLKHGATSIFPTLSSTSFDVVRQAVATCEEMMQRPESTILGLHIEGPYLNRKMAGAQWGDFLKDPDPNEYIPLLESTGCIKRWDISPELPGAHDFARYTSGHGILTAITHTEAEYPEIKAAFEAGFTHAAHFYNAMPGFHKRREYKYEGTVESVYLMDGMTVEVIADGVHLPATILKLVYKLKGVEKTCLVTDALKYAAYEGEPINDPRYVIEDGVCKLADHQSLAGSIATMDRLVQTMVKKAGIPLADAIRMASETPSQIIGVSDRKGTLQKGKDADIVILDKDVNVRCVFSYGNVVEGTNTMIH</sequence>
<reference evidence="10" key="2">
    <citation type="submission" date="2021-04" db="EMBL/GenBank/DDBJ databases">
        <authorList>
            <person name="Gilroy R."/>
        </authorList>
    </citation>
    <scope>NUCLEOTIDE SEQUENCE</scope>
    <source>
        <strain evidence="10">8470</strain>
    </source>
</reference>
<evidence type="ECO:0000256" key="8">
    <source>
        <dbReference type="PIRSR" id="PIRSR038994-3"/>
    </source>
</evidence>
<evidence type="ECO:0000256" key="7">
    <source>
        <dbReference type="PIRSR" id="PIRSR038994-2"/>
    </source>
</evidence>
<name>A0A948X918_9BACT</name>
<protein>
    <submittedName>
        <fullName evidence="10">N-acetylglucosamine-6-phosphate deacetylase</fullName>
        <ecNumber evidence="10">3.5.1.25</ecNumber>
    </submittedName>
</protein>
<evidence type="ECO:0000256" key="2">
    <source>
        <dbReference type="ARBA" id="ARBA00022723"/>
    </source>
</evidence>
<dbReference type="Gene3D" id="3.20.20.140">
    <property type="entry name" value="Metal-dependent hydrolases"/>
    <property type="match status" value="1"/>
</dbReference>
<feature type="binding site" evidence="7">
    <location>
        <begin position="308"/>
        <end position="310"/>
    </location>
    <ligand>
        <name>substrate</name>
    </ligand>
</feature>
<dbReference type="PANTHER" id="PTHR11113:SF14">
    <property type="entry name" value="N-ACETYLGLUCOSAMINE-6-PHOSPHATE DEACETYLASE"/>
    <property type="match status" value="1"/>
</dbReference>
<dbReference type="GO" id="GO:0008448">
    <property type="term" value="F:N-acetylglucosamine-6-phosphate deacetylase activity"/>
    <property type="evidence" value="ECO:0007669"/>
    <property type="project" value="UniProtKB-EC"/>
</dbReference>
<dbReference type="GO" id="GO:0006046">
    <property type="term" value="P:N-acetylglucosamine catabolic process"/>
    <property type="evidence" value="ECO:0007669"/>
    <property type="project" value="TreeGrafter"/>
</dbReference>
<evidence type="ECO:0000256" key="4">
    <source>
        <dbReference type="ARBA" id="ARBA00023277"/>
    </source>
</evidence>
<feature type="active site" description="Proton donor/acceptor" evidence="6">
    <location>
        <position position="276"/>
    </location>
</feature>
<dbReference type="PANTHER" id="PTHR11113">
    <property type="entry name" value="N-ACETYLGLUCOSAMINE-6-PHOSPHATE DEACETYLASE"/>
    <property type="match status" value="1"/>
</dbReference>
<dbReference type="EMBL" id="JAHLFJ010000104">
    <property type="protein sequence ID" value="MBU3857158.1"/>
    <property type="molecule type" value="Genomic_DNA"/>
</dbReference>
<evidence type="ECO:0000259" key="9">
    <source>
        <dbReference type="Pfam" id="PF01979"/>
    </source>
</evidence>
<dbReference type="CDD" id="cd00854">
    <property type="entry name" value="NagA"/>
    <property type="match status" value="1"/>
</dbReference>
<keyword evidence="4 5" id="KW-0119">Carbohydrate metabolism</keyword>